<protein>
    <submittedName>
        <fullName evidence="1">Uncharacterized protein</fullName>
    </submittedName>
</protein>
<name>A0A4U0X2L6_9PEZI</name>
<dbReference type="OrthoDB" id="3642840at2759"/>
<reference evidence="1 2" key="1">
    <citation type="submission" date="2017-03" db="EMBL/GenBank/DDBJ databases">
        <title>Genomes of endolithic fungi from Antarctica.</title>
        <authorList>
            <person name="Coleine C."/>
            <person name="Masonjones S."/>
            <person name="Stajich J.E."/>
        </authorList>
    </citation>
    <scope>NUCLEOTIDE SEQUENCE [LARGE SCALE GENOMIC DNA]</scope>
    <source>
        <strain evidence="1 2">CCFEE 5184</strain>
    </source>
</reference>
<keyword evidence="2" id="KW-1185">Reference proteome</keyword>
<proteinExistence type="predicted"/>
<evidence type="ECO:0000313" key="2">
    <source>
        <dbReference type="Proteomes" id="UP000309340"/>
    </source>
</evidence>
<dbReference type="AlphaFoldDB" id="A0A4U0X2L6"/>
<gene>
    <name evidence="1" type="ORF">B0A55_09215</name>
</gene>
<sequence length="450" mass="49675">MPNDVYRWEEGGGLVHHCPICKTPLSHDVCRSQCLGQHVEWCSRYHTQLFRKGTVVRLVPVLTACLASKFGDTLVMKTPADSELGWTNQCAPCKHSEAQHDKRHREIAELLHQLKEQQNHSPEPESATPKAVRTNADYHTASPIPKKERKAAKKAAKLASLPKVITTGDIDFVAKTLHPDDHETDQADEERRLLEDPDIKLNLYYHKGTSNTQESRYRHIKRKHGRSDAPEIDEEDMIALLAGLNVPPACQAKTTEERRLIESIRKAVQEDMINVAKEQEQTQMRKAGFWRWASKKVYNRLVQNGRLWDQGADADAPKRKDSAIGEAEDVADKVAKMELEEKDGGAEAVTEVAKLELEDKDGGSGAVEVESAVAVAAKTPTSEGRKSRQFLPKISTAGNGWTQVGKASHTATPKVQLKLSGNGGLAKLMVKPKGMFGALGPNGPGYAGED</sequence>
<comment type="caution">
    <text evidence="1">The sequence shown here is derived from an EMBL/GenBank/DDBJ whole genome shotgun (WGS) entry which is preliminary data.</text>
</comment>
<evidence type="ECO:0000313" key="1">
    <source>
        <dbReference type="EMBL" id="TKA70534.1"/>
    </source>
</evidence>
<accession>A0A4U0X2L6</accession>
<organism evidence="1 2">
    <name type="scientific">Friedmanniomyces simplex</name>
    <dbReference type="NCBI Taxonomy" id="329884"/>
    <lineage>
        <taxon>Eukaryota</taxon>
        <taxon>Fungi</taxon>
        <taxon>Dikarya</taxon>
        <taxon>Ascomycota</taxon>
        <taxon>Pezizomycotina</taxon>
        <taxon>Dothideomycetes</taxon>
        <taxon>Dothideomycetidae</taxon>
        <taxon>Mycosphaerellales</taxon>
        <taxon>Teratosphaeriaceae</taxon>
        <taxon>Friedmanniomyces</taxon>
    </lineage>
</organism>
<dbReference type="Proteomes" id="UP000309340">
    <property type="component" value="Unassembled WGS sequence"/>
</dbReference>
<dbReference type="EMBL" id="NAJQ01000393">
    <property type="protein sequence ID" value="TKA70534.1"/>
    <property type="molecule type" value="Genomic_DNA"/>
</dbReference>